<dbReference type="CTD" id="20238578"/>
<dbReference type="OrthoDB" id="6135160at2759"/>
<proteinExistence type="predicted"/>
<organism evidence="1 2">
    <name type="scientific">Lottia gigantea</name>
    <name type="common">Giant owl limpet</name>
    <dbReference type="NCBI Taxonomy" id="225164"/>
    <lineage>
        <taxon>Eukaryota</taxon>
        <taxon>Metazoa</taxon>
        <taxon>Spiralia</taxon>
        <taxon>Lophotrochozoa</taxon>
        <taxon>Mollusca</taxon>
        <taxon>Gastropoda</taxon>
        <taxon>Patellogastropoda</taxon>
        <taxon>Lottioidea</taxon>
        <taxon>Lottiidae</taxon>
        <taxon>Lottia</taxon>
    </lineage>
</organism>
<keyword evidence="2" id="KW-1185">Reference proteome</keyword>
<reference evidence="1 2" key="1">
    <citation type="journal article" date="2013" name="Nature">
        <title>Insights into bilaterian evolution from three spiralian genomes.</title>
        <authorList>
            <person name="Simakov O."/>
            <person name="Marletaz F."/>
            <person name="Cho S.J."/>
            <person name="Edsinger-Gonzales E."/>
            <person name="Havlak P."/>
            <person name="Hellsten U."/>
            <person name="Kuo D.H."/>
            <person name="Larsson T."/>
            <person name="Lv J."/>
            <person name="Arendt D."/>
            <person name="Savage R."/>
            <person name="Osoegawa K."/>
            <person name="de Jong P."/>
            <person name="Grimwood J."/>
            <person name="Chapman J.A."/>
            <person name="Shapiro H."/>
            <person name="Aerts A."/>
            <person name="Otillar R.P."/>
            <person name="Terry A.Y."/>
            <person name="Boore J.L."/>
            <person name="Grigoriev I.V."/>
            <person name="Lindberg D.R."/>
            <person name="Seaver E.C."/>
            <person name="Weisblat D.A."/>
            <person name="Putnam N.H."/>
            <person name="Rokhsar D.S."/>
        </authorList>
    </citation>
    <scope>NUCLEOTIDE SEQUENCE [LARGE SCALE GENOMIC DNA]</scope>
</reference>
<dbReference type="Proteomes" id="UP000030746">
    <property type="component" value="Unassembled WGS sequence"/>
</dbReference>
<dbReference type="Gene3D" id="3.10.10.10">
    <property type="entry name" value="HIV Type 1 Reverse Transcriptase, subunit A, domain 1"/>
    <property type="match status" value="1"/>
</dbReference>
<protein>
    <submittedName>
        <fullName evidence="1">Uncharacterized protein</fullName>
    </submittedName>
</protein>
<dbReference type="EMBL" id="KB201750">
    <property type="protein sequence ID" value="ESO94764.1"/>
    <property type="molecule type" value="Genomic_DNA"/>
</dbReference>
<dbReference type="AlphaFoldDB" id="V4C019"/>
<gene>
    <name evidence="1" type="ORF">LOTGIDRAFT_161013</name>
</gene>
<dbReference type="GeneID" id="20238578"/>
<dbReference type="SUPFAM" id="SSF56672">
    <property type="entry name" value="DNA/RNA polymerases"/>
    <property type="match status" value="1"/>
</dbReference>
<dbReference type="HOGENOM" id="CLU_1654116_0_0_1"/>
<evidence type="ECO:0000313" key="1">
    <source>
        <dbReference type="EMBL" id="ESO94764.1"/>
    </source>
</evidence>
<sequence length="160" mass="18269">MVPTELSPIQNQQILDCLSNLKDLFVTEDNPGLGLTHLVQHKIQLKDSAISKHQGPYRLPPNKKEVLRHQLDQLLEQAKQKLFNGIIDMFMESGDKFPVVLSDKAIGDQVIMPLTNGVWYLSGNMGTIQERAKHLPDVHVIPARFLSYDNINDYKKKKER</sequence>
<dbReference type="InterPro" id="IPR043502">
    <property type="entry name" value="DNA/RNA_pol_sf"/>
</dbReference>
<dbReference type="RefSeq" id="XP_009054505.1">
    <property type="nucleotide sequence ID" value="XM_009056257.1"/>
</dbReference>
<dbReference type="KEGG" id="lgi:LOTGIDRAFT_161013"/>
<evidence type="ECO:0000313" key="2">
    <source>
        <dbReference type="Proteomes" id="UP000030746"/>
    </source>
</evidence>
<name>V4C019_LOTGI</name>
<accession>V4C019</accession>